<accession>A0A5J6DAB9</accession>
<dbReference type="GO" id="GO:0004527">
    <property type="term" value="F:exonuclease activity"/>
    <property type="evidence" value="ECO:0007669"/>
    <property type="project" value="UniProtKB-KW"/>
</dbReference>
<evidence type="ECO:0000313" key="3">
    <source>
        <dbReference type="Proteomes" id="UP000325507"/>
    </source>
</evidence>
<name>A0A5J6DAB9_9CAUD</name>
<keyword evidence="2" id="KW-0269">Exonuclease</keyword>
<protein>
    <submittedName>
        <fullName evidence="2">Putative DnaQ-like exonuclease</fullName>
    </submittedName>
</protein>
<reference evidence="2 3" key="1">
    <citation type="submission" date="2019-07" db="EMBL/GenBank/DDBJ databases">
        <title>Complete genome sequence of bacteriophage infecting Erwinia pyrifoliae.</title>
        <authorList>
            <person name="Kim S.G."/>
            <person name="Park S.C."/>
        </authorList>
    </citation>
    <scope>NUCLEOTIDE SEQUENCE [LARGE SCALE GENOMIC DNA]</scope>
</reference>
<dbReference type="Proteomes" id="UP000325507">
    <property type="component" value="Segment"/>
</dbReference>
<sequence length="251" mass="29025">MQQLTLIELSRPKFAPEKLSRLRIMIDKESLSTQPNAAFISLSAVVMDFDAKSPQESLLNRFNMYVDFDSAFDYGTNGGGHIDPQTILWWFRQCDAARMDQVNGQAEARDLREVLHSFNNWVRDVANLYGVHRDRIEIWSCGPMQDQNWLQNAWFDRMFGQADQAWPWWGVRCGRSFLSTYYQVKEGVANEGTLHVGIDDCCNQARKLFAIIRSIDLADPDLRNVRRNDDGSFRDMDDFSPLNIVNLDDDE</sequence>
<dbReference type="EMBL" id="MN184886">
    <property type="protein sequence ID" value="QEQ94814.1"/>
    <property type="molecule type" value="Genomic_DNA"/>
</dbReference>
<gene>
    <name evidence="2" type="ORF">pEpSNUABM08_67</name>
</gene>
<dbReference type="Pfam" id="PF16473">
    <property type="entry name" value="Rv2179c-like"/>
    <property type="match status" value="1"/>
</dbReference>
<keyword evidence="2" id="KW-0378">Hydrolase</keyword>
<keyword evidence="2" id="KW-0540">Nuclease</keyword>
<proteinExistence type="predicted"/>
<evidence type="ECO:0000313" key="2">
    <source>
        <dbReference type="EMBL" id="QEQ94814.1"/>
    </source>
</evidence>
<dbReference type="InterPro" id="IPR033390">
    <property type="entry name" value="Rv2179c-like"/>
</dbReference>
<evidence type="ECO:0000259" key="1">
    <source>
        <dbReference type="Pfam" id="PF16473"/>
    </source>
</evidence>
<feature type="domain" description="3'-5' exoribonuclease Rv2179c-like" evidence="1">
    <location>
        <begin position="23"/>
        <end position="209"/>
    </location>
</feature>
<keyword evidence="3" id="KW-1185">Reference proteome</keyword>
<organism evidence="2 3">
    <name type="scientific">Erwinia phage pEp_SNUABM_08</name>
    <dbReference type="NCBI Taxonomy" id="2593268"/>
    <lineage>
        <taxon>Viruses</taxon>
        <taxon>Duplodnaviria</taxon>
        <taxon>Heunggongvirae</taxon>
        <taxon>Uroviricota</taxon>
        <taxon>Caudoviricetes</taxon>
        <taxon>Casjensviridae</taxon>
        <taxon>Gwanakrovirus</taxon>
        <taxon>Gwanakrovirus SNUABM08</taxon>
    </lineage>
</organism>